<dbReference type="EMBL" id="JAAAID010000913">
    <property type="protein sequence ID" value="KAG0012939.1"/>
    <property type="molecule type" value="Genomic_DNA"/>
</dbReference>
<sequence>MAYVTLDESTLYIKGGYLADGSSTNQFYSLNLRQDWEAINPQWKALNLGLNSKILPSGPYHSLVVSKDKKSLIYWGMEQGVYIYDIANDLWLSQRPSPNTTTQWRGLRAVMNPESGLIYIPSGALNGSSMMVYDPVTGDSQTPPMPISLRGITNYSVTWSTTRNAFLLYGGEFYHADMTQRYTANTAFYQYSPDTQDWTVIIESGMILPTPGVNSCLVEGERTVTPSKLCHGYFAAGHSLLTIGHLLNNS</sequence>
<comment type="caution">
    <text evidence="1">The sequence shown here is derived from an EMBL/GenBank/DDBJ whole genome shotgun (WGS) entry which is preliminary data.</text>
</comment>
<keyword evidence="2" id="KW-1185">Reference proteome</keyword>
<evidence type="ECO:0000313" key="1">
    <source>
        <dbReference type="EMBL" id="KAG0012939.1"/>
    </source>
</evidence>
<proteinExistence type="predicted"/>
<protein>
    <recommendedName>
        <fullName evidence="3">Kelch repeat protein</fullName>
    </recommendedName>
</protein>
<evidence type="ECO:0000313" key="2">
    <source>
        <dbReference type="Proteomes" id="UP000703661"/>
    </source>
</evidence>
<dbReference type="Proteomes" id="UP000703661">
    <property type="component" value="Unassembled WGS sequence"/>
</dbReference>
<reference evidence="1" key="1">
    <citation type="journal article" date="2020" name="Fungal Divers.">
        <title>Resolving the Mortierellaceae phylogeny through synthesis of multi-gene phylogenetics and phylogenomics.</title>
        <authorList>
            <person name="Vandepol N."/>
            <person name="Liber J."/>
            <person name="Desiro A."/>
            <person name="Na H."/>
            <person name="Kennedy M."/>
            <person name="Barry K."/>
            <person name="Grigoriev I.V."/>
            <person name="Miller A.N."/>
            <person name="O'Donnell K."/>
            <person name="Stajich J.E."/>
            <person name="Bonito G."/>
        </authorList>
    </citation>
    <scope>NUCLEOTIDE SEQUENCE</scope>
    <source>
        <strain evidence="1">NRRL 2769</strain>
    </source>
</reference>
<dbReference type="InterPro" id="IPR011043">
    <property type="entry name" value="Gal_Oxase/kelch_b-propeller"/>
</dbReference>
<name>A0A9P6MTX4_9FUNG</name>
<dbReference type="SUPFAM" id="SSF50965">
    <property type="entry name" value="Galactose oxidase, central domain"/>
    <property type="match status" value="1"/>
</dbReference>
<organism evidence="1 2">
    <name type="scientific">Entomortierella chlamydospora</name>
    <dbReference type="NCBI Taxonomy" id="101097"/>
    <lineage>
        <taxon>Eukaryota</taxon>
        <taxon>Fungi</taxon>
        <taxon>Fungi incertae sedis</taxon>
        <taxon>Mucoromycota</taxon>
        <taxon>Mortierellomycotina</taxon>
        <taxon>Mortierellomycetes</taxon>
        <taxon>Mortierellales</taxon>
        <taxon>Mortierellaceae</taxon>
        <taxon>Entomortierella</taxon>
    </lineage>
</organism>
<dbReference type="Gene3D" id="2.120.10.80">
    <property type="entry name" value="Kelch-type beta propeller"/>
    <property type="match status" value="1"/>
</dbReference>
<evidence type="ECO:0008006" key="3">
    <source>
        <dbReference type="Google" id="ProtNLM"/>
    </source>
</evidence>
<gene>
    <name evidence="1" type="ORF">BGZ80_011405</name>
</gene>
<accession>A0A9P6MTX4</accession>
<dbReference type="InterPro" id="IPR015915">
    <property type="entry name" value="Kelch-typ_b-propeller"/>
</dbReference>
<dbReference type="AlphaFoldDB" id="A0A9P6MTX4"/>